<name>A0A9D3P0J5_9TELE</name>
<accession>A0A9D3P0J5</accession>
<comment type="caution">
    <text evidence="1">The sequence shown here is derived from an EMBL/GenBank/DDBJ whole genome shotgun (WGS) entry which is preliminary data.</text>
</comment>
<sequence>MSRITVDYPLHSDIVQTLKGAQEKKDFKSVERLLKDLTKENPDAVIELSNDDWLKDPTVQLPPAVLVD</sequence>
<organism evidence="1 2">
    <name type="scientific">Hemibagrus wyckioides</name>
    <dbReference type="NCBI Taxonomy" id="337641"/>
    <lineage>
        <taxon>Eukaryota</taxon>
        <taxon>Metazoa</taxon>
        <taxon>Chordata</taxon>
        <taxon>Craniata</taxon>
        <taxon>Vertebrata</taxon>
        <taxon>Euteleostomi</taxon>
        <taxon>Actinopterygii</taxon>
        <taxon>Neopterygii</taxon>
        <taxon>Teleostei</taxon>
        <taxon>Ostariophysi</taxon>
        <taxon>Siluriformes</taxon>
        <taxon>Bagridae</taxon>
        <taxon>Hemibagrus</taxon>
    </lineage>
</organism>
<reference evidence="1 2" key="1">
    <citation type="submission" date="2021-06" db="EMBL/GenBank/DDBJ databases">
        <title>Chromosome-level genome assembly of the red-tail catfish (Hemibagrus wyckioides).</title>
        <authorList>
            <person name="Shao F."/>
        </authorList>
    </citation>
    <scope>NUCLEOTIDE SEQUENCE [LARGE SCALE GENOMIC DNA]</scope>
    <source>
        <strain evidence="1">EC202008001</strain>
        <tissue evidence="1">Blood</tissue>
    </source>
</reference>
<keyword evidence="2" id="KW-1185">Reference proteome</keyword>
<evidence type="ECO:0000313" key="2">
    <source>
        <dbReference type="Proteomes" id="UP000824219"/>
    </source>
</evidence>
<evidence type="ECO:0000313" key="1">
    <source>
        <dbReference type="EMBL" id="KAG7331544.1"/>
    </source>
</evidence>
<proteinExistence type="predicted"/>
<dbReference type="AlphaFoldDB" id="A0A9D3P0J5"/>
<gene>
    <name evidence="1" type="ORF">KOW79_005513</name>
</gene>
<dbReference type="EMBL" id="JAHKSW010000006">
    <property type="protein sequence ID" value="KAG7331544.1"/>
    <property type="molecule type" value="Genomic_DNA"/>
</dbReference>
<dbReference type="Proteomes" id="UP000824219">
    <property type="component" value="Linkage Group LG06"/>
</dbReference>
<protein>
    <submittedName>
        <fullName evidence="1">Uncharacterized protein</fullName>
    </submittedName>
</protein>
<dbReference type="OrthoDB" id="366390at2759"/>